<protein>
    <submittedName>
        <fullName evidence="1">Uncharacterized protein</fullName>
    </submittedName>
</protein>
<accession>A0A0J1BGQ9</accession>
<keyword evidence="2" id="KW-1185">Reference proteome</keyword>
<dbReference type="AlphaFoldDB" id="A0A0J1BGQ9"/>
<organism evidence="1 2">
    <name type="scientific">Rhodopirellula islandica</name>
    <dbReference type="NCBI Taxonomy" id="595434"/>
    <lineage>
        <taxon>Bacteria</taxon>
        <taxon>Pseudomonadati</taxon>
        <taxon>Planctomycetota</taxon>
        <taxon>Planctomycetia</taxon>
        <taxon>Pirellulales</taxon>
        <taxon>Pirellulaceae</taxon>
        <taxon>Rhodopirellula</taxon>
    </lineage>
</organism>
<dbReference type="Proteomes" id="UP000036367">
    <property type="component" value="Unassembled WGS sequence"/>
</dbReference>
<evidence type="ECO:0000313" key="1">
    <source>
        <dbReference type="EMBL" id="KLU05725.1"/>
    </source>
</evidence>
<gene>
    <name evidence="1" type="ORF">RISK_002357</name>
</gene>
<sequence length="38" mass="4210">MWPSAGALSPTLDKSAAAHLNNRMKVLLARMVLEFRGR</sequence>
<proteinExistence type="predicted"/>
<dbReference type="PATRIC" id="fig|595434.4.peg.2251"/>
<name>A0A0J1BGQ9_RHOIS</name>
<dbReference type="STRING" id="595434.RISK_002357"/>
<dbReference type="EMBL" id="LECT01000017">
    <property type="protein sequence ID" value="KLU05725.1"/>
    <property type="molecule type" value="Genomic_DNA"/>
</dbReference>
<evidence type="ECO:0000313" key="2">
    <source>
        <dbReference type="Proteomes" id="UP000036367"/>
    </source>
</evidence>
<reference evidence="1" key="1">
    <citation type="submission" date="2015-05" db="EMBL/GenBank/DDBJ databases">
        <title>Permanent draft genome of Rhodopirellula islandicus K833.</title>
        <authorList>
            <person name="Kizina J."/>
            <person name="Richter M."/>
            <person name="Glockner F.O."/>
            <person name="Harder J."/>
        </authorList>
    </citation>
    <scope>NUCLEOTIDE SEQUENCE [LARGE SCALE GENOMIC DNA]</scope>
    <source>
        <strain evidence="1">K833</strain>
    </source>
</reference>
<comment type="caution">
    <text evidence="1">The sequence shown here is derived from an EMBL/GenBank/DDBJ whole genome shotgun (WGS) entry which is preliminary data.</text>
</comment>